<reference evidence="8" key="1">
    <citation type="submission" date="2016-10" db="EMBL/GenBank/DDBJ databases">
        <authorList>
            <person name="Varghese N."/>
            <person name="Submissions S."/>
        </authorList>
    </citation>
    <scope>NUCLEOTIDE SEQUENCE [LARGE SCALE GENOMIC DNA]</scope>
    <source>
        <strain evidence="8">DSM 11005</strain>
    </source>
</reference>
<evidence type="ECO:0000313" key="8">
    <source>
        <dbReference type="Proteomes" id="UP000198943"/>
    </source>
</evidence>
<evidence type="ECO:0000256" key="6">
    <source>
        <dbReference type="SAM" id="Phobius"/>
    </source>
</evidence>
<feature type="transmembrane region" description="Helical" evidence="6">
    <location>
        <begin position="124"/>
        <end position="146"/>
    </location>
</feature>
<feature type="transmembrane region" description="Helical" evidence="6">
    <location>
        <begin position="468"/>
        <end position="488"/>
    </location>
</feature>
<dbReference type="PANTHER" id="PTHR30250:SF26">
    <property type="entry name" value="PSMA PROTEIN"/>
    <property type="match status" value="1"/>
</dbReference>
<comment type="subcellular location">
    <subcellularLocation>
        <location evidence="1">Cell membrane</location>
        <topology evidence="1">Multi-pass membrane protein</topology>
    </subcellularLocation>
</comment>
<dbReference type="GO" id="GO:0005886">
    <property type="term" value="C:plasma membrane"/>
    <property type="evidence" value="ECO:0007669"/>
    <property type="project" value="UniProtKB-SubCell"/>
</dbReference>
<feature type="transmembrane region" description="Helical" evidence="6">
    <location>
        <begin position="12"/>
        <end position="35"/>
    </location>
</feature>
<feature type="transmembrane region" description="Helical" evidence="6">
    <location>
        <begin position="47"/>
        <end position="72"/>
    </location>
</feature>
<name>A0A1G6I1L6_9FIRM</name>
<evidence type="ECO:0000256" key="4">
    <source>
        <dbReference type="ARBA" id="ARBA00022989"/>
    </source>
</evidence>
<keyword evidence="2" id="KW-1003">Cell membrane</keyword>
<proteinExistence type="predicted"/>
<keyword evidence="3 6" id="KW-0812">Transmembrane</keyword>
<protein>
    <submittedName>
        <fullName evidence="7">Membrane protein involved in the export of O-antigen and teichoic acid</fullName>
    </submittedName>
</protein>
<sequence>MKLNRWQNAKRGMLFGLLFRITGTLLPFLVQMVVIRKLGIEYIGIRGLFSSILTVFSLAELGFGSAIVFFMYKPIADDNEEELCALLNFYKRTYRIIGLVILMLGLIILPWLPHLVKGSYPTDINIYYVFALFLAQSVLSYWMFAYKTSLLNAYQRTDIINMIGTVVLVLTSLAQIALLYLTGSFYAYLIASVVFTFVNNILISATVNKLYPRIKTKGKVNSNTLRDIRVKVSGLLVGKLCGISRNAFDIIFVSMFIGLSYAGIYSNYYYVIVAVTSFTSIITSSLLAGVGNSIVLESKEKNYRDMMVLNKIYLVIGGCMTACMLCLYQPFMTLWMGKDYLFPNEIIVLFSLYFYIQKMGDVRAVYSDAAGLFWENRWRNIGEAVANLILNYIFVIKFGVVGIILATILTLFVFGFLGSTQVIFRHYFNSGKMEYLLSEMKYLAIALLVCSITYLICSYITFDSMLLLFVFRLIICFTIAPALYWIILNRGKDYRDVQTFLMRMIQGNQV</sequence>
<dbReference type="Proteomes" id="UP000198943">
    <property type="component" value="Unassembled WGS sequence"/>
</dbReference>
<gene>
    <name evidence="7" type="ORF">SAMN04487864_101390</name>
</gene>
<feature type="transmembrane region" description="Helical" evidence="6">
    <location>
        <begin position="270"/>
        <end position="291"/>
    </location>
</feature>
<feature type="transmembrane region" description="Helical" evidence="6">
    <location>
        <begin position="158"/>
        <end position="180"/>
    </location>
</feature>
<accession>A0A1G6I1L6</accession>
<feature type="transmembrane region" description="Helical" evidence="6">
    <location>
        <begin position="186"/>
        <end position="207"/>
    </location>
</feature>
<organism evidence="7 8">
    <name type="scientific">Succiniclasticum ruminis</name>
    <dbReference type="NCBI Taxonomy" id="40841"/>
    <lineage>
        <taxon>Bacteria</taxon>
        <taxon>Bacillati</taxon>
        <taxon>Bacillota</taxon>
        <taxon>Negativicutes</taxon>
        <taxon>Acidaminococcales</taxon>
        <taxon>Acidaminococcaceae</taxon>
        <taxon>Succiniclasticum</taxon>
    </lineage>
</organism>
<evidence type="ECO:0000256" key="5">
    <source>
        <dbReference type="ARBA" id="ARBA00023136"/>
    </source>
</evidence>
<feature type="transmembrane region" description="Helical" evidence="6">
    <location>
        <begin position="389"/>
        <end position="417"/>
    </location>
</feature>
<evidence type="ECO:0000256" key="2">
    <source>
        <dbReference type="ARBA" id="ARBA00022475"/>
    </source>
</evidence>
<feature type="transmembrane region" description="Helical" evidence="6">
    <location>
        <begin position="442"/>
        <end position="462"/>
    </location>
</feature>
<feature type="transmembrane region" description="Helical" evidence="6">
    <location>
        <begin position="247"/>
        <end position="264"/>
    </location>
</feature>
<dbReference type="AlphaFoldDB" id="A0A1G6I1L6"/>
<keyword evidence="8" id="KW-1185">Reference proteome</keyword>
<evidence type="ECO:0000313" key="7">
    <source>
        <dbReference type="EMBL" id="SDC00351.1"/>
    </source>
</evidence>
<dbReference type="EMBL" id="FMYW01000001">
    <property type="protein sequence ID" value="SDC00351.1"/>
    <property type="molecule type" value="Genomic_DNA"/>
</dbReference>
<evidence type="ECO:0000256" key="1">
    <source>
        <dbReference type="ARBA" id="ARBA00004651"/>
    </source>
</evidence>
<dbReference type="InterPro" id="IPR050833">
    <property type="entry name" value="Poly_Biosynth_Transport"/>
</dbReference>
<keyword evidence="5 6" id="KW-0472">Membrane</keyword>
<feature type="transmembrane region" description="Helical" evidence="6">
    <location>
        <begin position="312"/>
        <end position="331"/>
    </location>
</feature>
<feature type="transmembrane region" description="Helical" evidence="6">
    <location>
        <begin position="93"/>
        <end position="112"/>
    </location>
</feature>
<dbReference type="PANTHER" id="PTHR30250">
    <property type="entry name" value="PST FAMILY PREDICTED COLANIC ACID TRANSPORTER"/>
    <property type="match status" value="1"/>
</dbReference>
<keyword evidence="4 6" id="KW-1133">Transmembrane helix</keyword>
<evidence type="ECO:0000256" key="3">
    <source>
        <dbReference type="ARBA" id="ARBA00022692"/>
    </source>
</evidence>